<dbReference type="EMBL" id="OW152818">
    <property type="protein sequence ID" value="CAH2070795.1"/>
    <property type="molecule type" value="Genomic_DNA"/>
</dbReference>
<dbReference type="Proteomes" id="UP000837857">
    <property type="component" value="Chromosome 6"/>
</dbReference>
<evidence type="ECO:0000313" key="1">
    <source>
        <dbReference type="EMBL" id="CAH2070795.1"/>
    </source>
</evidence>
<gene>
    <name evidence="1" type="ORF">IPOD504_LOCUS14847</name>
</gene>
<feature type="non-terminal residue" evidence="1">
    <location>
        <position position="68"/>
    </location>
</feature>
<reference evidence="1" key="1">
    <citation type="submission" date="2022-03" db="EMBL/GenBank/DDBJ databases">
        <authorList>
            <person name="Martin H S."/>
        </authorList>
    </citation>
    <scope>NUCLEOTIDE SEQUENCE</scope>
</reference>
<proteinExistence type="predicted"/>
<accession>A0ABN8J188</accession>
<organism evidence="1 2">
    <name type="scientific">Iphiclides podalirius</name>
    <name type="common">scarce swallowtail</name>
    <dbReference type="NCBI Taxonomy" id="110791"/>
    <lineage>
        <taxon>Eukaryota</taxon>
        <taxon>Metazoa</taxon>
        <taxon>Ecdysozoa</taxon>
        <taxon>Arthropoda</taxon>
        <taxon>Hexapoda</taxon>
        <taxon>Insecta</taxon>
        <taxon>Pterygota</taxon>
        <taxon>Neoptera</taxon>
        <taxon>Endopterygota</taxon>
        <taxon>Lepidoptera</taxon>
        <taxon>Glossata</taxon>
        <taxon>Ditrysia</taxon>
        <taxon>Papilionoidea</taxon>
        <taxon>Papilionidae</taxon>
        <taxon>Papilioninae</taxon>
        <taxon>Iphiclides</taxon>
    </lineage>
</organism>
<keyword evidence="2" id="KW-1185">Reference proteome</keyword>
<protein>
    <submittedName>
        <fullName evidence="1">Uncharacterized protein</fullName>
    </submittedName>
</protein>
<evidence type="ECO:0000313" key="2">
    <source>
        <dbReference type="Proteomes" id="UP000837857"/>
    </source>
</evidence>
<sequence length="68" mass="7394">MASPMSAAERADGPRHDDVELLKRRFDRVQSVARGADAAVASLVTQGVGRGVFDRCRAANRVQRKSIN</sequence>
<name>A0ABN8J188_9NEOP</name>